<organism evidence="1 2">
    <name type="scientific">Actinoplanes regularis</name>
    <dbReference type="NCBI Taxonomy" id="52697"/>
    <lineage>
        <taxon>Bacteria</taxon>
        <taxon>Bacillati</taxon>
        <taxon>Actinomycetota</taxon>
        <taxon>Actinomycetes</taxon>
        <taxon>Micromonosporales</taxon>
        <taxon>Micromonosporaceae</taxon>
        <taxon>Actinoplanes</taxon>
    </lineage>
</organism>
<dbReference type="RefSeq" id="WP_203833342.1">
    <property type="nucleotide sequence ID" value="NZ_BOMU01000093.1"/>
</dbReference>
<dbReference type="EMBL" id="FZNR01000003">
    <property type="protein sequence ID" value="SNR58438.1"/>
    <property type="molecule type" value="Genomic_DNA"/>
</dbReference>
<dbReference type="AlphaFoldDB" id="A0A238XIN0"/>
<evidence type="ECO:0000313" key="1">
    <source>
        <dbReference type="EMBL" id="SNR58438.1"/>
    </source>
</evidence>
<name>A0A238XIN0_9ACTN</name>
<accession>A0A238XIN0</accession>
<reference evidence="1 2" key="1">
    <citation type="submission" date="2017-06" db="EMBL/GenBank/DDBJ databases">
        <authorList>
            <person name="Kim H.J."/>
            <person name="Triplett B.A."/>
        </authorList>
    </citation>
    <scope>NUCLEOTIDE SEQUENCE [LARGE SCALE GENOMIC DNA]</scope>
    <source>
        <strain evidence="1 2">DSM 43151</strain>
    </source>
</reference>
<dbReference type="Proteomes" id="UP000198415">
    <property type="component" value="Unassembled WGS sequence"/>
</dbReference>
<evidence type="ECO:0000313" key="2">
    <source>
        <dbReference type="Proteomes" id="UP000198415"/>
    </source>
</evidence>
<gene>
    <name evidence="1" type="ORF">SAMN06264365_103468</name>
</gene>
<protein>
    <submittedName>
        <fullName evidence="1">Uncharacterized protein</fullName>
    </submittedName>
</protein>
<keyword evidence="2" id="KW-1185">Reference proteome</keyword>
<proteinExistence type="predicted"/>
<sequence length="89" mass="10054">MTLRVVQYSTGITSFCAALRIAEKYGTNNLVLLFADVLTEDPDNYRFLADSSRYLGVPVTRVCDGRTPWQLFGDVRYLGNSRLAPCTYH</sequence>